<comment type="caution">
    <text evidence="2">The sequence shown here is derived from an EMBL/GenBank/DDBJ whole genome shotgun (WGS) entry which is preliminary data.</text>
</comment>
<proteinExistence type="predicted"/>
<keyword evidence="1" id="KW-1133">Transmembrane helix</keyword>
<name>K2FW45_9BACT</name>
<feature type="transmembrane region" description="Helical" evidence="1">
    <location>
        <begin position="20"/>
        <end position="38"/>
    </location>
</feature>
<evidence type="ECO:0000256" key="1">
    <source>
        <dbReference type="SAM" id="Phobius"/>
    </source>
</evidence>
<keyword evidence="1" id="KW-0812">Transmembrane</keyword>
<protein>
    <submittedName>
        <fullName evidence="2">Uncharacterized protein</fullName>
    </submittedName>
</protein>
<evidence type="ECO:0000313" key="2">
    <source>
        <dbReference type="EMBL" id="EKE26102.1"/>
    </source>
</evidence>
<reference evidence="2" key="1">
    <citation type="journal article" date="2012" name="Science">
        <title>Fermentation, hydrogen, and sulfur metabolism in multiple uncultivated bacterial phyla.</title>
        <authorList>
            <person name="Wrighton K.C."/>
            <person name="Thomas B.C."/>
            <person name="Sharon I."/>
            <person name="Miller C.S."/>
            <person name="Castelle C.J."/>
            <person name="VerBerkmoes N.C."/>
            <person name="Wilkins M.J."/>
            <person name="Hettich R.L."/>
            <person name="Lipton M.S."/>
            <person name="Williams K.H."/>
            <person name="Long P.E."/>
            <person name="Banfield J.F."/>
        </authorList>
    </citation>
    <scope>NUCLEOTIDE SEQUENCE [LARGE SCALE GENOMIC DNA]</scope>
</reference>
<keyword evidence="1" id="KW-0472">Membrane</keyword>
<feature type="transmembrane region" description="Helical" evidence="1">
    <location>
        <begin position="177"/>
        <end position="206"/>
    </location>
</feature>
<dbReference type="EMBL" id="AMFJ01000955">
    <property type="protein sequence ID" value="EKE26102.1"/>
    <property type="molecule type" value="Genomic_DNA"/>
</dbReference>
<sequence length="229" mass="27746">MQEILIQISDFLNINPNNDIYILGVLLIFIIIFLILWITKIYESLFWAVLGISIYIVLQSFLWNNWQDWYIIPFFSQNFLSFIVSSSLYLIIILSFLIPINSSLNINEPKNPWIKIALTLILSLIHTVFFFGILIWLTEKIYIFKTYTNAFNLIKKIPTWNNFISWSKVYEFFMQNIHIIIVFWTVFVIYKVIFSDIVNAILNWFLVSMKNMMANKWWWGWWHEDHHWH</sequence>
<organism evidence="2">
    <name type="scientific">uncultured bacterium</name>
    <name type="common">gcode 4</name>
    <dbReference type="NCBI Taxonomy" id="1234023"/>
    <lineage>
        <taxon>Bacteria</taxon>
        <taxon>environmental samples</taxon>
    </lineage>
</organism>
<feature type="transmembrane region" description="Helical" evidence="1">
    <location>
        <begin position="82"/>
        <end position="104"/>
    </location>
</feature>
<gene>
    <name evidence="2" type="ORF">ACD_4C00439G0004</name>
</gene>
<feature type="transmembrane region" description="Helical" evidence="1">
    <location>
        <begin position="116"/>
        <end position="137"/>
    </location>
</feature>
<dbReference type="AlphaFoldDB" id="K2FW45"/>
<accession>K2FW45</accession>
<feature type="transmembrane region" description="Helical" evidence="1">
    <location>
        <begin position="45"/>
        <end position="62"/>
    </location>
</feature>